<reference evidence="1 2" key="1">
    <citation type="submission" date="2020-05" db="EMBL/GenBank/DDBJ databases">
        <title>Ramlibacter rhizophilus sp. nov., isolated from rhizosphere soil of national flower Mugunghwa from South Korea.</title>
        <authorList>
            <person name="Zheng-Fei Y."/>
            <person name="Huan T."/>
        </authorList>
    </citation>
    <scope>NUCLEOTIDE SEQUENCE [LARGE SCALE GENOMIC DNA]</scope>
    <source>
        <strain evidence="1 2">H242</strain>
    </source>
</reference>
<dbReference type="EMBL" id="CP053418">
    <property type="protein sequence ID" value="QJW83409.1"/>
    <property type="molecule type" value="Genomic_DNA"/>
</dbReference>
<sequence>MHRQREGESTALALARKIRSVSQRPIYLGPNPHLAWVDGSPKQRKWSYDTVFELCTSAVDVPGATLLRQPPETPEDAWTTQPAFLKDAVTPDVGDADSGRPYGGRRHMNAEYGRLWLEHFLRAHGRPG</sequence>
<reference evidence="1 2" key="2">
    <citation type="submission" date="2020-05" db="EMBL/GenBank/DDBJ databases">
        <authorList>
            <person name="Khan S.A."/>
            <person name="Jeon C.O."/>
            <person name="Chun B.H."/>
        </authorList>
    </citation>
    <scope>NUCLEOTIDE SEQUENCE [LARGE SCALE GENOMIC DNA]</scope>
    <source>
        <strain evidence="1 2">H242</strain>
    </source>
</reference>
<accession>A0ABX6P038</accession>
<evidence type="ECO:0000313" key="1">
    <source>
        <dbReference type="EMBL" id="QJW83409.1"/>
    </source>
</evidence>
<proteinExistence type="predicted"/>
<name>A0ABX6P038_9BURK</name>
<keyword evidence="2" id="KW-1185">Reference proteome</keyword>
<evidence type="ECO:0008006" key="3">
    <source>
        <dbReference type="Google" id="ProtNLM"/>
    </source>
</evidence>
<protein>
    <recommendedName>
        <fullName evidence="3">Aromatic-ring-hydroxylating dioxygenase alpha subunit C-terminal domain-containing protein</fullName>
    </recommendedName>
</protein>
<organism evidence="1 2">
    <name type="scientific">Ramlibacter terrae</name>
    <dbReference type="NCBI Taxonomy" id="2732511"/>
    <lineage>
        <taxon>Bacteria</taxon>
        <taxon>Pseudomonadati</taxon>
        <taxon>Pseudomonadota</taxon>
        <taxon>Betaproteobacteria</taxon>
        <taxon>Burkholderiales</taxon>
        <taxon>Comamonadaceae</taxon>
        <taxon>Ramlibacter</taxon>
    </lineage>
</organism>
<evidence type="ECO:0000313" key="2">
    <source>
        <dbReference type="Proteomes" id="UP000500826"/>
    </source>
</evidence>
<gene>
    <name evidence="1" type="ORF">HK414_02030</name>
</gene>
<dbReference type="Proteomes" id="UP000500826">
    <property type="component" value="Chromosome"/>
</dbReference>